<keyword evidence="5" id="KW-0479">Metal-binding</keyword>
<dbReference type="CDD" id="cd06955">
    <property type="entry name" value="NR_DBD_VDR"/>
    <property type="match status" value="1"/>
</dbReference>
<evidence type="ECO:0000313" key="16">
    <source>
        <dbReference type="Proteomes" id="UP000555367"/>
    </source>
</evidence>
<dbReference type="SUPFAM" id="SSF48508">
    <property type="entry name" value="Nuclear receptor ligand-binding domain"/>
    <property type="match status" value="1"/>
</dbReference>
<dbReference type="GO" id="GO:0004879">
    <property type="term" value="F:nuclear receptor activity"/>
    <property type="evidence" value="ECO:0007669"/>
    <property type="project" value="InterPro"/>
</dbReference>
<dbReference type="GO" id="GO:0005634">
    <property type="term" value="C:nucleus"/>
    <property type="evidence" value="ECO:0007669"/>
    <property type="project" value="UniProtKB-SubCell"/>
</dbReference>
<feature type="domain" description="NR LBD" evidence="14">
    <location>
        <begin position="150"/>
        <end position="367"/>
    </location>
</feature>
<evidence type="ECO:0000256" key="11">
    <source>
        <dbReference type="ARBA" id="ARBA00023170"/>
    </source>
</evidence>
<evidence type="ECO:0000256" key="8">
    <source>
        <dbReference type="ARBA" id="ARBA00023015"/>
    </source>
</evidence>
<comment type="similarity">
    <text evidence="3">Belongs to the nuclear hormone receptor family. NR1 subfamily.</text>
</comment>
<evidence type="ECO:0000256" key="5">
    <source>
        <dbReference type="ARBA" id="ARBA00022723"/>
    </source>
</evidence>
<dbReference type="PROSITE" id="PS51843">
    <property type="entry name" value="NR_LBD"/>
    <property type="match status" value="1"/>
</dbReference>
<dbReference type="SMART" id="SM00399">
    <property type="entry name" value="ZnF_C4"/>
    <property type="match status" value="1"/>
</dbReference>
<dbReference type="FunFam" id="3.30.50.10:FF:000023">
    <property type="entry name" value="Vitamin D3 receptor"/>
    <property type="match status" value="1"/>
</dbReference>
<dbReference type="GO" id="GO:0005737">
    <property type="term" value="C:cytoplasm"/>
    <property type="evidence" value="ECO:0007669"/>
    <property type="project" value="UniProtKB-SubCell"/>
</dbReference>
<dbReference type="Gene3D" id="3.30.50.10">
    <property type="entry name" value="Erythroid Transcription Factor GATA-1, subunit A"/>
    <property type="match status" value="1"/>
</dbReference>
<organism evidence="15 16">
    <name type="scientific">Pelecanoides urinatrix</name>
    <name type="common">Common diving petrel</name>
    <name type="synonym">Procellaria urinatrix</name>
    <dbReference type="NCBI Taxonomy" id="37079"/>
    <lineage>
        <taxon>Eukaryota</taxon>
        <taxon>Metazoa</taxon>
        <taxon>Chordata</taxon>
        <taxon>Craniata</taxon>
        <taxon>Vertebrata</taxon>
        <taxon>Euteleostomi</taxon>
        <taxon>Archelosauria</taxon>
        <taxon>Archosauria</taxon>
        <taxon>Dinosauria</taxon>
        <taxon>Saurischia</taxon>
        <taxon>Theropoda</taxon>
        <taxon>Coelurosauria</taxon>
        <taxon>Aves</taxon>
        <taxon>Neognathae</taxon>
        <taxon>Neoaves</taxon>
        <taxon>Aequornithes</taxon>
        <taxon>Procellariiformes</taxon>
        <taxon>Procellariidae</taxon>
        <taxon>Pelecanoides</taxon>
    </lineage>
</organism>
<keyword evidence="8" id="KW-0805">Transcription regulation</keyword>
<evidence type="ECO:0000256" key="1">
    <source>
        <dbReference type="ARBA" id="ARBA00004123"/>
    </source>
</evidence>
<keyword evidence="4" id="KW-0963">Cytoplasm</keyword>
<dbReference type="GO" id="GO:0008270">
    <property type="term" value="F:zinc ion binding"/>
    <property type="evidence" value="ECO:0007669"/>
    <property type="project" value="UniProtKB-KW"/>
</dbReference>
<dbReference type="InterPro" id="IPR042153">
    <property type="entry name" value="DBD_VDR"/>
</dbReference>
<dbReference type="InterPro" id="IPR035500">
    <property type="entry name" value="NHR-like_dom_sf"/>
</dbReference>
<dbReference type="InterPro" id="IPR001628">
    <property type="entry name" value="Znf_hrmn_rcpt"/>
</dbReference>
<dbReference type="InterPro" id="IPR000324">
    <property type="entry name" value="VitD_rcpt"/>
</dbReference>
<dbReference type="Pfam" id="PF00104">
    <property type="entry name" value="Hormone_recep"/>
    <property type="match status" value="1"/>
</dbReference>
<keyword evidence="12" id="KW-0539">Nucleus</keyword>
<dbReference type="GO" id="GO:0070644">
    <property type="term" value="F:vitamin D response element binding"/>
    <property type="evidence" value="ECO:0007669"/>
    <property type="project" value="TreeGrafter"/>
</dbReference>
<dbReference type="GO" id="GO:0030154">
    <property type="term" value="P:cell differentiation"/>
    <property type="evidence" value="ECO:0007669"/>
    <property type="project" value="TreeGrafter"/>
</dbReference>
<evidence type="ECO:0000256" key="10">
    <source>
        <dbReference type="ARBA" id="ARBA00023163"/>
    </source>
</evidence>
<dbReference type="OrthoDB" id="6352325at2759"/>
<dbReference type="Gene3D" id="1.10.565.10">
    <property type="entry name" value="Retinoid X Receptor"/>
    <property type="match status" value="1"/>
</dbReference>
<name>A0A7L3CLU9_PELUR</name>
<evidence type="ECO:0000259" key="14">
    <source>
        <dbReference type="PROSITE" id="PS51843"/>
    </source>
</evidence>
<dbReference type="PRINTS" id="PR00047">
    <property type="entry name" value="STROIDFINGER"/>
</dbReference>
<dbReference type="InterPro" id="IPR001723">
    <property type="entry name" value="Nuclear_hrmn_rcpt"/>
</dbReference>
<keyword evidence="16" id="KW-1185">Reference proteome</keyword>
<dbReference type="EMBL" id="VZTQ01015622">
    <property type="protein sequence ID" value="NXT44574.1"/>
    <property type="molecule type" value="Genomic_DNA"/>
</dbReference>
<protein>
    <submittedName>
        <fullName evidence="15">VDR protein</fullName>
    </submittedName>
</protein>
<evidence type="ECO:0000256" key="9">
    <source>
        <dbReference type="ARBA" id="ARBA00023125"/>
    </source>
</evidence>
<dbReference type="Proteomes" id="UP000555367">
    <property type="component" value="Unassembled WGS sequence"/>
</dbReference>
<keyword evidence="9" id="KW-0238">DNA-binding</keyword>
<dbReference type="PRINTS" id="PR00398">
    <property type="entry name" value="STRDHORMONER"/>
</dbReference>
<comment type="subcellular location">
    <subcellularLocation>
        <location evidence="2">Cytoplasm</location>
    </subcellularLocation>
    <subcellularLocation>
        <location evidence="1">Nucleus</location>
    </subcellularLocation>
</comment>
<proteinExistence type="inferred from homology"/>
<dbReference type="AlphaFoldDB" id="A0A7L3CLU9"/>
<evidence type="ECO:0000256" key="6">
    <source>
        <dbReference type="ARBA" id="ARBA00022771"/>
    </source>
</evidence>
<evidence type="ECO:0000256" key="3">
    <source>
        <dbReference type="ARBA" id="ARBA00008092"/>
    </source>
</evidence>
<dbReference type="InterPro" id="IPR000536">
    <property type="entry name" value="Nucl_hrmn_rcpt_lig-bd"/>
</dbReference>
<evidence type="ECO:0000259" key="13">
    <source>
        <dbReference type="PROSITE" id="PS51030"/>
    </source>
</evidence>
<dbReference type="SUPFAM" id="SSF57716">
    <property type="entry name" value="Glucocorticoid receptor-like (DNA-binding domain)"/>
    <property type="match status" value="1"/>
</dbReference>
<keyword evidence="7" id="KW-0862">Zinc</keyword>
<dbReference type="PROSITE" id="PS00031">
    <property type="entry name" value="NUCLEAR_REC_DBD_1"/>
    <property type="match status" value="1"/>
</dbReference>
<comment type="caution">
    <text evidence="15">The sequence shown here is derived from an EMBL/GenBank/DDBJ whole genome shotgun (WGS) entry which is preliminary data.</text>
</comment>
<dbReference type="PANTHER" id="PTHR24082">
    <property type="entry name" value="NUCLEAR HORMONE RECEPTOR"/>
    <property type="match status" value="1"/>
</dbReference>
<keyword evidence="11" id="KW-0675">Receptor</keyword>
<accession>A0A7L3CLU9</accession>
<evidence type="ECO:0000256" key="2">
    <source>
        <dbReference type="ARBA" id="ARBA00004496"/>
    </source>
</evidence>
<dbReference type="PROSITE" id="PS51030">
    <property type="entry name" value="NUCLEAR_REC_DBD_2"/>
    <property type="match status" value="1"/>
</dbReference>
<reference evidence="15 16" key="1">
    <citation type="submission" date="2019-09" db="EMBL/GenBank/DDBJ databases">
        <title>Bird 10,000 Genomes (B10K) Project - Family phase.</title>
        <authorList>
            <person name="Zhang G."/>
        </authorList>
    </citation>
    <scope>NUCLEOTIDE SEQUENCE [LARGE SCALE GENOMIC DNA]</scope>
    <source>
        <strain evidence="15">B10K-DU-012-45</strain>
    </source>
</reference>
<gene>
    <name evidence="15" type="primary">Vdr</name>
    <name evidence="15" type="ORF">PELURI_R03455</name>
</gene>
<evidence type="ECO:0000313" key="15">
    <source>
        <dbReference type="EMBL" id="NXT44574.1"/>
    </source>
</evidence>
<dbReference type="PANTHER" id="PTHR24082:SF38">
    <property type="entry name" value="VITAMIN D3 RECEPTOR"/>
    <property type="match status" value="1"/>
</dbReference>
<keyword evidence="10" id="KW-0804">Transcription</keyword>
<evidence type="ECO:0000256" key="12">
    <source>
        <dbReference type="ARBA" id="ARBA00023242"/>
    </source>
</evidence>
<dbReference type="InterPro" id="IPR050234">
    <property type="entry name" value="Nuclear_hormone_rcpt_NR1"/>
</dbReference>
<dbReference type="InterPro" id="IPR013088">
    <property type="entry name" value="Znf_NHR/GATA"/>
</dbReference>
<feature type="non-terminal residue" evidence="15">
    <location>
        <position position="367"/>
    </location>
</feature>
<dbReference type="GO" id="GO:0045944">
    <property type="term" value="P:positive regulation of transcription by RNA polymerase II"/>
    <property type="evidence" value="ECO:0007669"/>
    <property type="project" value="TreeGrafter"/>
</dbReference>
<feature type="domain" description="Nuclear receptor" evidence="13">
    <location>
        <begin position="44"/>
        <end position="119"/>
    </location>
</feature>
<sequence length="367" mass="41688">MSQLQSSWEMHQQSMAYLPDTDMDTMAASTSLPDPAGEFDKNMPRICGVCGDRATGFHFNAMTCEGCKGFFRRSMKRKAMFTCPFNGDCKITKDNRRHCQACRLKRCVDIGMMKEFILTDEEVQRKREMILKRKEEEALKESLKPKLSEEQQKVIDILLEAHRKTYDPTYSDFTKFRPPVRSNSSNRAAARSSSILTQDLSLEDSTDLFGSDAFSTFPESVEPQMFSNLVLSEENDESSSMNIDFSHLSMLPHLADLVSYSIQKVIGFAKMIPGFRSLTAEDQIALLKSSAIEVIMLRSNQSFTLEDMSWTCGSNEFKYRISDVTQAGHNMDLLEPLVKFQVGLKKLNLHEEEHVLLMAICILSPGR</sequence>
<dbReference type="Pfam" id="PF00105">
    <property type="entry name" value="zf-C4"/>
    <property type="match status" value="1"/>
</dbReference>
<keyword evidence="6" id="KW-0863">Zinc-finger</keyword>
<evidence type="ECO:0000256" key="4">
    <source>
        <dbReference type="ARBA" id="ARBA00022490"/>
    </source>
</evidence>
<feature type="non-terminal residue" evidence="15">
    <location>
        <position position="1"/>
    </location>
</feature>
<dbReference type="PRINTS" id="PR00350">
    <property type="entry name" value="VITAMINDR"/>
</dbReference>
<dbReference type="GO" id="GO:0000122">
    <property type="term" value="P:negative regulation of transcription by RNA polymerase II"/>
    <property type="evidence" value="ECO:0007669"/>
    <property type="project" value="TreeGrafter"/>
</dbReference>
<evidence type="ECO:0000256" key="7">
    <source>
        <dbReference type="ARBA" id="ARBA00022833"/>
    </source>
</evidence>